<evidence type="ECO:0000313" key="1">
    <source>
        <dbReference type="EMBL" id="CAG8835450.1"/>
    </source>
</evidence>
<organism evidence="1 2">
    <name type="scientific">Gigaspora margarita</name>
    <dbReference type="NCBI Taxonomy" id="4874"/>
    <lineage>
        <taxon>Eukaryota</taxon>
        <taxon>Fungi</taxon>
        <taxon>Fungi incertae sedis</taxon>
        <taxon>Mucoromycota</taxon>
        <taxon>Glomeromycotina</taxon>
        <taxon>Glomeromycetes</taxon>
        <taxon>Diversisporales</taxon>
        <taxon>Gigasporaceae</taxon>
        <taxon>Gigaspora</taxon>
    </lineage>
</organism>
<dbReference type="Proteomes" id="UP000789901">
    <property type="component" value="Unassembled WGS sequence"/>
</dbReference>
<gene>
    <name evidence="1" type="ORF">GMARGA_LOCUS32578</name>
</gene>
<proteinExistence type="predicted"/>
<accession>A0ABN7WM26</accession>
<dbReference type="EMBL" id="CAJVQB010051499">
    <property type="protein sequence ID" value="CAG8835450.1"/>
    <property type="molecule type" value="Genomic_DNA"/>
</dbReference>
<protein>
    <submittedName>
        <fullName evidence="1">42432_t:CDS:1</fullName>
    </submittedName>
</protein>
<keyword evidence="2" id="KW-1185">Reference proteome</keyword>
<feature type="non-terminal residue" evidence="1">
    <location>
        <position position="316"/>
    </location>
</feature>
<comment type="caution">
    <text evidence="1">The sequence shown here is derived from an EMBL/GenBank/DDBJ whole genome shotgun (WGS) entry which is preliminary data.</text>
</comment>
<sequence length="316" mass="36784">MYTVTTPISTSTKKLEEDASILKELSRKYSTEQLIKYLKEQKQVKKTNKIIIKQKLLKTRNFDSRRNLKMESSLCNIFRGFPPEDWSYNHYISWTDKNMNKKTINRTFYKTLKIMDNDQNISQGIHNVIQGFLKKKSDVNKSTEEKQKNIDYTDSKAMKKVKKEPETLDTVLKELKNTNAKVMKNVTEKSNTNLKVFEKTLLKFFKPWLNFSLSSASEVVLQVIAELLLQENQILGLLKLCLVIDNNKPRENSRFGFVDLIFGGLNPSVIELKYINLSGLIKAMNNDWNSYSSTNLASLDKYIENEDEKTSLKQKY</sequence>
<evidence type="ECO:0000313" key="2">
    <source>
        <dbReference type="Proteomes" id="UP000789901"/>
    </source>
</evidence>
<reference evidence="1 2" key="1">
    <citation type="submission" date="2021-06" db="EMBL/GenBank/DDBJ databases">
        <authorList>
            <person name="Kallberg Y."/>
            <person name="Tangrot J."/>
            <person name="Rosling A."/>
        </authorList>
    </citation>
    <scope>NUCLEOTIDE SEQUENCE [LARGE SCALE GENOMIC DNA]</scope>
    <source>
        <strain evidence="1 2">120-4 pot B 10/14</strain>
    </source>
</reference>
<name>A0ABN7WM26_GIGMA</name>